<proteinExistence type="predicted"/>
<dbReference type="RefSeq" id="XP_030373247.1">
    <property type="nucleotide sequence ID" value="XM_030517387.1"/>
</dbReference>
<dbReference type="AlphaFoldDB" id="A0A6J2TE32"/>
<gene>
    <name evidence="3" type="primary">LOC115623170</name>
</gene>
<feature type="signal peptide" evidence="1">
    <location>
        <begin position="1"/>
        <end position="21"/>
    </location>
</feature>
<sequence>MLWKILIFLCFLAIMPHQVAAAKDDKKNSTKLSPNITEIPPPIDKALTTYELKYIIGAHKFGEFLAFEKKSAVFLFGSKHNPQIAVGYPDTGDGFRVSAVDVVSIQDSKTGELVITRGGPGVRQIEVSISASQTKLWFYHIKVYGTLW</sequence>
<accession>A0A6J2TE32</accession>
<dbReference type="Proteomes" id="UP000504634">
    <property type="component" value="Unplaced"/>
</dbReference>
<organism evidence="2 3">
    <name type="scientific">Drosophila lebanonensis</name>
    <name type="common">Fruit fly</name>
    <name type="synonym">Scaptodrosophila lebanonensis</name>
    <dbReference type="NCBI Taxonomy" id="7225"/>
    <lineage>
        <taxon>Eukaryota</taxon>
        <taxon>Metazoa</taxon>
        <taxon>Ecdysozoa</taxon>
        <taxon>Arthropoda</taxon>
        <taxon>Hexapoda</taxon>
        <taxon>Insecta</taxon>
        <taxon>Pterygota</taxon>
        <taxon>Neoptera</taxon>
        <taxon>Endopterygota</taxon>
        <taxon>Diptera</taxon>
        <taxon>Brachycera</taxon>
        <taxon>Muscomorpha</taxon>
        <taxon>Ephydroidea</taxon>
        <taxon>Drosophilidae</taxon>
        <taxon>Scaptodrosophila</taxon>
    </lineage>
</organism>
<evidence type="ECO:0000256" key="1">
    <source>
        <dbReference type="SAM" id="SignalP"/>
    </source>
</evidence>
<dbReference type="GeneID" id="115623170"/>
<dbReference type="InterPro" id="IPR031734">
    <property type="entry name" value="MBF2"/>
</dbReference>
<name>A0A6J2TE32_DROLE</name>
<dbReference type="Pfam" id="PF15868">
    <property type="entry name" value="MBF2"/>
    <property type="match status" value="1"/>
</dbReference>
<keyword evidence="1" id="KW-0732">Signal</keyword>
<reference evidence="3" key="1">
    <citation type="submission" date="2025-08" db="UniProtKB">
        <authorList>
            <consortium name="RefSeq"/>
        </authorList>
    </citation>
    <scope>IDENTIFICATION</scope>
    <source>
        <strain evidence="3">11010-0011.00</strain>
        <tissue evidence="3">Whole body</tissue>
    </source>
</reference>
<protein>
    <submittedName>
        <fullName evidence="3">Uncharacterized protein LOC115623170</fullName>
    </submittedName>
</protein>
<feature type="chain" id="PRO_5027112908" evidence="1">
    <location>
        <begin position="22"/>
        <end position="148"/>
    </location>
</feature>
<evidence type="ECO:0000313" key="2">
    <source>
        <dbReference type="Proteomes" id="UP000504634"/>
    </source>
</evidence>
<evidence type="ECO:0000313" key="3">
    <source>
        <dbReference type="RefSeq" id="XP_030373247.1"/>
    </source>
</evidence>
<keyword evidence="2" id="KW-1185">Reference proteome</keyword>